<comment type="caution">
    <text evidence="2">The sequence shown here is derived from an EMBL/GenBank/DDBJ whole genome shotgun (WGS) entry which is preliminary data.</text>
</comment>
<dbReference type="InterPro" id="IPR036102">
    <property type="entry name" value="OsmC/Ohrsf"/>
</dbReference>
<keyword evidence="3" id="KW-1185">Reference proteome</keyword>
<dbReference type="RefSeq" id="WP_121889919.1">
    <property type="nucleotide sequence ID" value="NZ_PENI01000008.1"/>
</dbReference>
<dbReference type="Gene3D" id="3.30.300.20">
    <property type="match status" value="1"/>
</dbReference>
<dbReference type="EMBL" id="PENI01000008">
    <property type="protein sequence ID" value="RMB84947.1"/>
    <property type="molecule type" value="Genomic_DNA"/>
</dbReference>
<dbReference type="AlphaFoldDB" id="A0A3M0I6X5"/>
<dbReference type="SUPFAM" id="SSF82784">
    <property type="entry name" value="OsmC-like"/>
    <property type="match status" value="1"/>
</dbReference>
<evidence type="ECO:0000313" key="3">
    <source>
        <dbReference type="Proteomes" id="UP000270471"/>
    </source>
</evidence>
<gene>
    <name evidence="2" type="ORF">CTZ28_15075</name>
</gene>
<reference evidence="2 3" key="1">
    <citation type="submission" date="2017-11" db="EMBL/GenBank/DDBJ databases">
        <title>Draft genome of actinobacteria isolated from guarana (Paullinia cupana (Mart.) Ducke.</title>
        <authorList>
            <person name="Siqueira K.A."/>
            <person name="Liotti R.G."/>
            <person name="Mendes T.A.O."/>
            <person name="Soares M.A."/>
        </authorList>
    </citation>
    <scope>NUCLEOTIDE SEQUENCE [LARGE SCALE GENOMIC DNA]</scope>
    <source>
        <strain evidence="2 3">193</strain>
    </source>
</reference>
<evidence type="ECO:0000313" key="2">
    <source>
        <dbReference type="EMBL" id="RMB84947.1"/>
    </source>
</evidence>
<name>A0A3M0I6X5_9ACTN</name>
<dbReference type="OrthoDB" id="9797508at2"/>
<dbReference type="InterPro" id="IPR003718">
    <property type="entry name" value="OsmC/Ohr_fam"/>
</dbReference>
<dbReference type="Proteomes" id="UP000270471">
    <property type="component" value="Unassembled WGS sequence"/>
</dbReference>
<dbReference type="InterPro" id="IPR015946">
    <property type="entry name" value="KH_dom-like_a/b"/>
</dbReference>
<dbReference type="PANTHER" id="PTHR33797">
    <property type="entry name" value="ORGANIC HYDROPEROXIDE RESISTANCE PROTEIN-LIKE"/>
    <property type="match status" value="1"/>
</dbReference>
<evidence type="ECO:0000256" key="1">
    <source>
        <dbReference type="ARBA" id="ARBA00007378"/>
    </source>
</evidence>
<dbReference type="GO" id="GO:0006979">
    <property type="term" value="P:response to oxidative stress"/>
    <property type="evidence" value="ECO:0007669"/>
    <property type="project" value="InterPro"/>
</dbReference>
<organism evidence="2 3">
    <name type="scientific">Streptomyces shenzhenensis</name>
    <dbReference type="NCBI Taxonomy" id="943815"/>
    <lineage>
        <taxon>Bacteria</taxon>
        <taxon>Bacillati</taxon>
        <taxon>Actinomycetota</taxon>
        <taxon>Actinomycetes</taxon>
        <taxon>Kitasatosporales</taxon>
        <taxon>Streptomycetaceae</taxon>
        <taxon>Streptomyces</taxon>
    </lineage>
</organism>
<protein>
    <submittedName>
        <fullName evidence="2">Peroxiredoxin</fullName>
    </submittedName>
</protein>
<dbReference type="InterPro" id="IPR019953">
    <property type="entry name" value="OHR"/>
</dbReference>
<dbReference type="Pfam" id="PF02566">
    <property type="entry name" value="OsmC"/>
    <property type="match status" value="1"/>
</dbReference>
<accession>A0A3M0I6X5</accession>
<comment type="similarity">
    <text evidence="1">Belongs to the OsmC/Ohr family.</text>
</comment>
<proteinExistence type="inferred from homology"/>
<dbReference type="PANTHER" id="PTHR33797:SF2">
    <property type="entry name" value="ORGANIC HYDROPEROXIDE RESISTANCE PROTEIN-LIKE"/>
    <property type="match status" value="1"/>
</dbReference>
<sequence>MFGGEPGADCAAVQWALPRPRRLVSPVGGTGRDRGRGTNPEQLFAACFHGTLSLVARQATLGPGAIAVAATVGFGPVPGGGSGYVLRVDLVVKWPDIAPEIAAPLLEKAHALCPCARMVSHGAPATLAPAP</sequence>